<dbReference type="PRINTS" id="PR00359">
    <property type="entry name" value="BP450"/>
</dbReference>
<dbReference type="InterPro" id="IPR002397">
    <property type="entry name" value="Cyt_P450_B"/>
</dbReference>
<accession>A0ABN2NGU5</accession>
<keyword evidence="3" id="KW-1185">Reference proteome</keyword>
<dbReference type="Pfam" id="PF00067">
    <property type="entry name" value="p450"/>
    <property type="match status" value="1"/>
</dbReference>
<evidence type="ECO:0000313" key="3">
    <source>
        <dbReference type="Proteomes" id="UP001500449"/>
    </source>
</evidence>
<evidence type="ECO:0000256" key="1">
    <source>
        <dbReference type="ARBA" id="ARBA00010617"/>
    </source>
</evidence>
<proteinExistence type="inferred from homology"/>
<dbReference type="InterPro" id="IPR036396">
    <property type="entry name" value="Cyt_P450_sf"/>
</dbReference>
<comment type="caution">
    <text evidence="2">The sequence shown here is derived from an EMBL/GenBank/DDBJ whole genome shotgun (WGS) entry which is preliminary data.</text>
</comment>
<protein>
    <submittedName>
        <fullName evidence="2">Cytochrome P450</fullName>
    </submittedName>
</protein>
<dbReference type="EMBL" id="BAAAQK010000023">
    <property type="protein sequence ID" value="GAA1868636.1"/>
    <property type="molecule type" value="Genomic_DNA"/>
</dbReference>
<dbReference type="PANTHER" id="PTHR46696:SF4">
    <property type="entry name" value="BIOTIN BIOSYNTHESIS CYTOCHROME P450"/>
    <property type="match status" value="1"/>
</dbReference>
<dbReference type="InterPro" id="IPR001128">
    <property type="entry name" value="Cyt_P450"/>
</dbReference>
<dbReference type="Proteomes" id="UP001500449">
    <property type="component" value="Unassembled WGS sequence"/>
</dbReference>
<reference evidence="2 3" key="1">
    <citation type="journal article" date="2019" name="Int. J. Syst. Evol. Microbiol.">
        <title>The Global Catalogue of Microorganisms (GCM) 10K type strain sequencing project: providing services to taxonomists for standard genome sequencing and annotation.</title>
        <authorList>
            <consortium name="The Broad Institute Genomics Platform"/>
            <consortium name="The Broad Institute Genome Sequencing Center for Infectious Disease"/>
            <person name="Wu L."/>
            <person name="Ma J."/>
        </authorList>
    </citation>
    <scope>NUCLEOTIDE SEQUENCE [LARGE SCALE GENOMIC DNA]</scope>
    <source>
        <strain evidence="2 3">JCM 16009</strain>
    </source>
</reference>
<organism evidence="2 3">
    <name type="scientific">Pseudonocardia ailaonensis</name>
    <dbReference type="NCBI Taxonomy" id="367279"/>
    <lineage>
        <taxon>Bacteria</taxon>
        <taxon>Bacillati</taxon>
        <taxon>Actinomycetota</taxon>
        <taxon>Actinomycetes</taxon>
        <taxon>Pseudonocardiales</taxon>
        <taxon>Pseudonocardiaceae</taxon>
        <taxon>Pseudonocardia</taxon>
    </lineage>
</organism>
<dbReference type="PANTHER" id="PTHR46696">
    <property type="entry name" value="P450, PUTATIVE (EUROFUNG)-RELATED"/>
    <property type="match status" value="1"/>
</dbReference>
<sequence length="413" mass="45734">MELQDVNLADAQLWGSGRHWEALRTLRRQAPVWRHPDPGGVGPWVLTRHRHIVHVSREWGSFSSERDRGGVSGFLSNTREGAKLAVSHPRFGHMFVEMDPPTHGKFRRAILPKFGPAAVRRLEDKVREIAERLVAEVVEQGEVDFVRALATELPLQVVAELMGVPAEDRAALFVHVMATDGAGDVEIQQRIDSFDALRAYSKKMVAARRTTPTDDAMGLLARAEVDGEPISELDQQAQFSMMWSAGAETTRATMTAAMTAFAADPGAYTEIAENPELLRGSALEEMLRWASPIVSFRRNAVTDVELDGQVIEAGETVAMYYPSANRDEETFESPDTFDIHRDPNPHLAFGGGGPHFCVGAPIARMQVRVLFEELTKRVRSVELVGKPRRAAKANVNSIVELPVRLRPALAHRS</sequence>
<dbReference type="RefSeq" id="WP_344423613.1">
    <property type="nucleotide sequence ID" value="NZ_BAAAQK010000023.1"/>
</dbReference>
<evidence type="ECO:0000313" key="2">
    <source>
        <dbReference type="EMBL" id="GAA1868636.1"/>
    </source>
</evidence>
<dbReference type="Gene3D" id="1.10.630.10">
    <property type="entry name" value="Cytochrome P450"/>
    <property type="match status" value="1"/>
</dbReference>
<dbReference type="SUPFAM" id="SSF48264">
    <property type="entry name" value="Cytochrome P450"/>
    <property type="match status" value="1"/>
</dbReference>
<comment type="similarity">
    <text evidence="1">Belongs to the cytochrome P450 family.</text>
</comment>
<gene>
    <name evidence="2" type="ORF">GCM10009836_56430</name>
</gene>
<name>A0ABN2NGU5_9PSEU</name>